<dbReference type="WBParaSite" id="TMUE_1000005977.1">
    <property type="protein sequence ID" value="TMUE_1000005977.1"/>
    <property type="gene ID" value="WBGene00299398"/>
</dbReference>
<feature type="region of interest" description="Disordered" evidence="1">
    <location>
        <begin position="201"/>
        <end position="229"/>
    </location>
</feature>
<evidence type="ECO:0000256" key="1">
    <source>
        <dbReference type="SAM" id="MobiDB-lite"/>
    </source>
</evidence>
<keyword evidence="3" id="KW-1185">Reference proteome</keyword>
<proteinExistence type="predicted"/>
<evidence type="ECO:0000259" key="2">
    <source>
        <dbReference type="Pfam" id="PF23055"/>
    </source>
</evidence>
<name>A0A5S6QGK1_TRIMR</name>
<evidence type="ECO:0000313" key="4">
    <source>
        <dbReference type="WBParaSite" id="TMUE_1000005977.1"/>
    </source>
</evidence>
<dbReference type="PANTHER" id="PTHR33327">
    <property type="entry name" value="ENDONUCLEASE"/>
    <property type="match status" value="1"/>
</dbReference>
<dbReference type="InterPro" id="IPR055469">
    <property type="entry name" value="DUF7041"/>
</dbReference>
<dbReference type="AlphaFoldDB" id="A0A5S6QGK1"/>
<protein>
    <recommendedName>
        <fullName evidence="2">DUF7041 domain-containing protein</fullName>
    </recommendedName>
</protein>
<sequence>MDISRPHVSTTLSVPAYTAADPELWFARLQLFFQHQRIQDEATMFELALGAMPEDSLSQLRDFILTAHSQPAPFTALKSTCLQRLVDNAEQRIRQALTGEELADRMPSAFLRRLQQLLPSSQVEREDAVLRQLFLTRLPQQLQAALLPFNDKSLSELASLADRMLALQAPPPAGTAHGLQDTNHRLDRIEQMIEQLTVMFDNTRRIPRSPSPARRHRSKRSPSPSIETTDESKLCFYHRRFGDRARKCTPPCQAGNDHGARR</sequence>
<accession>A0A5S6QGK1</accession>
<dbReference type="Pfam" id="PF23055">
    <property type="entry name" value="DUF7041"/>
    <property type="match status" value="1"/>
</dbReference>
<dbReference type="STRING" id="70415.A0A5S6QGK1"/>
<reference evidence="4" key="1">
    <citation type="submission" date="2019-12" db="UniProtKB">
        <authorList>
            <consortium name="WormBaseParasite"/>
        </authorList>
    </citation>
    <scope>IDENTIFICATION</scope>
</reference>
<evidence type="ECO:0000313" key="3">
    <source>
        <dbReference type="Proteomes" id="UP000046395"/>
    </source>
</evidence>
<feature type="domain" description="DUF7041" evidence="2">
    <location>
        <begin position="14"/>
        <end position="97"/>
    </location>
</feature>
<organism evidence="3 4">
    <name type="scientific">Trichuris muris</name>
    <name type="common">Mouse whipworm</name>
    <dbReference type="NCBI Taxonomy" id="70415"/>
    <lineage>
        <taxon>Eukaryota</taxon>
        <taxon>Metazoa</taxon>
        <taxon>Ecdysozoa</taxon>
        <taxon>Nematoda</taxon>
        <taxon>Enoplea</taxon>
        <taxon>Dorylaimia</taxon>
        <taxon>Trichinellida</taxon>
        <taxon>Trichuridae</taxon>
        <taxon>Trichuris</taxon>
    </lineage>
</organism>
<dbReference type="PANTHER" id="PTHR33327:SF3">
    <property type="entry name" value="RNA-DIRECTED DNA POLYMERASE"/>
    <property type="match status" value="1"/>
</dbReference>
<dbReference type="Proteomes" id="UP000046395">
    <property type="component" value="Unassembled WGS sequence"/>
</dbReference>